<keyword evidence="2" id="KW-1185">Reference proteome</keyword>
<dbReference type="EMBL" id="BGPR01005128">
    <property type="protein sequence ID" value="GBN07066.1"/>
    <property type="molecule type" value="Genomic_DNA"/>
</dbReference>
<evidence type="ECO:0000313" key="1">
    <source>
        <dbReference type="EMBL" id="GBN07066.1"/>
    </source>
</evidence>
<protein>
    <submittedName>
        <fullName evidence="1">Uncharacterized protein</fullName>
    </submittedName>
</protein>
<dbReference type="AlphaFoldDB" id="A0A4Y2L0A9"/>
<evidence type="ECO:0000313" key="2">
    <source>
        <dbReference type="Proteomes" id="UP000499080"/>
    </source>
</evidence>
<name>A0A4Y2L0A9_ARAVE</name>
<reference evidence="1 2" key="1">
    <citation type="journal article" date="2019" name="Sci. Rep.">
        <title>Orb-weaving spider Araneus ventricosus genome elucidates the spidroin gene catalogue.</title>
        <authorList>
            <person name="Kono N."/>
            <person name="Nakamura H."/>
            <person name="Ohtoshi R."/>
            <person name="Moran D.A.P."/>
            <person name="Shinohara A."/>
            <person name="Yoshida Y."/>
            <person name="Fujiwara M."/>
            <person name="Mori M."/>
            <person name="Tomita M."/>
            <person name="Arakawa K."/>
        </authorList>
    </citation>
    <scope>NUCLEOTIDE SEQUENCE [LARGE SCALE GENOMIC DNA]</scope>
</reference>
<accession>A0A4Y2L0A9</accession>
<comment type="caution">
    <text evidence="1">The sequence shown here is derived from an EMBL/GenBank/DDBJ whole genome shotgun (WGS) entry which is preliminary data.</text>
</comment>
<sequence>MLWVWYPFFKLRDVRNRCAQNATADTIKPGQDKTECLPLHAPCLMPLPQPNRLGRRQDRRIKSKPCNVTTFGPKGSNLL</sequence>
<proteinExistence type="predicted"/>
<dbReference type="Proteomes" id="UP000499080">
    <property type="component" value="Unassembled WGS sequence"/>
</dbReference>
<organism evidence="1 2">
    <name type="scientific">Araneus ventricosus</name>
    <name type="common">Orbweaver spider</name>
    <name type="synonym">Epeira ventricosa</name>
    <dbReference type="NCBI Taxonomy" id="182803"/>
    <lineage>
        <taxon>Eukaryota</taxon>
        <taxon>Metazoa</taxon>
        <taxon>Ecdysozoa</taxon>
        <taxon>Arthropoda</taxon>
        <taxon>Chelicerata</taxon>
        <taxon>Arachnida</taxon>
        <taxon>Araneae</taxon>
        <taxon>Araneomorphae</taxon>
        <taxon>Entelegynae</taxon>
        <taxon>Araneoidea</taxon>
        <taxon>Araneidae</taxon>
        <taxon>Araneus</taxon>
    </lineage>
</organism>
<gene>
    <name evidence="1" type="ORF">AVEN_224567_1</name>
</gene>